<keyword evidence="3" id="KW-1185">Reference proteome</keyword>
<name>A0AAV4C1P8_9GAST</name>
<dbReference type="EMBL" id="BLXT01005746">
    <property type="protein sequence ID" value="GFO25353.1"/>
    <property type="molecule type" value="Genomic_DNA"/>
</dbReference>
<protein>
    <submittedName>
        <fullName evidence="2">Uncharacterized protein</fullName>
    </submittedName>
</protein>
<feature type="transmembrane region" description="Helical" evidence="1">
    <location>
        <begin position="57"/>
        <end position="80"/>
    </location>
</feature>
<proteinExistence type="predicted"/>
<comment type="caution">
    <text evidence="2">The sequence shown here is derived from an EMBL/GenBank/DDBJ whole genome shotgun (WGS) entry which is preliminary data.</text>
</comment>
<organism evidence="2 3">
    <name type="scientific">Plakobranchus ocellatus</name>
    <dbReference type="NCBI Taxonomy" id="259542"/>
    <lineage>
        <taxon>Eukaryota</taxon>
        <taxon>Metazoa</taxon>
        <taxon>Spiralia</taxon>
        <taxon>Lophotrochozoa</taxon>
        <taxon>Mollusca</taxon>
        <taxon>Gastropoda</taxon>
        <taxon>Heterobranchia</taxon>
        <taxon>Euthyneura</taxon>
        <taxon>Panpulmonata</taxon>
        <taxon>Sacoglossa</taxon>
        <taxon>Placobranchoidea</taxon>
        <taxon>Plakobranchidae</taxon>
        <taxon>Plakobranchus</taxon>
    </lineage>
</organism>
<evidence type="ECO:0000313" key="2">
    <source>
        <dbReference type="EMBL" id="GFO25353.1"/>
    </source>
</evidence>
<gene>
    <name evidence="2" type="ORF">PoB_005185800</name>
</gene>
<evidence type="ECO:0000313" key="3">
    <source>
        <dbReference type="Proteomes" id="UP000735302"/>
    </source>
</evidence>
<sequence length="82" mass="8813">MAGWGGSHPRRYGLPLKLRFGIFCDHDIPPAGRHRYLPRPDMSPGQFSLDSPKQPGFIPAVGCSLTCVATGSCLSGLVFLSL</sequence>
<keyword evidence="1" id="KW-0812">Transmembrane</keyword>
<dbReference type="Proteomes" id="UP000735302">
    <property type="component" value="Unassembled WGS sequence"/>
</dbReference>
<evidence type="ECO:0000256" key="1">
    <source>
        <dbReference type="SAM" id="Phobius"/>
    </source>
</evidence>
<keyword evidence="1" id="KW-1133">Transmembrane helix</keyword>
<keyword evidence="1" id="KW-0472">Membrane</keyword>
<accession>A0AAV4C1P8</accession>
<dbReference type="AlphaFoldDB" id="A0AAV4C1P8"/>
<reference evidence="2 3" key="1">
    <citation type="journal article" date="2021" name="Elife">
        <title>Chloroplast acquisition without the gene transfer in kleptoplastic sea slugs, Plakobranchus ocellatus.</title>
        <authorList>
            <person name="Maeda T."/>
            <person name="Takahashi S."/>
            <person name="Yoshida T."/>
            <person name="Shimamura S."/>
            <person name="Takaki Y."/>
            <person name="Nagai Y."/>
            <person name="Toyoda A."/>
            <person name="Suzuki Y."/>
            <person name="Arimoto A."/>
            <person name="Ishii H."/>
            <person name="Satoh N."/>
            <person name="Nishiyama T."/>
            <person name="Hasebe M."/>
            <person name="Maruyama T."/>
            <person name="Minagawa J."/>
            <person name="Obokata J."/>
            <person name="Shigenobu S."/>
        </authorList>
    </citation>
    <scope>NUCLEOTIDE SEQUENCE [LARGE SCALE GENOMIC DNA]</scope>
</reference>